<dbReference type="SUPFAM" id="SSF53067">
    <property type="entry name" value="Actin-like ATPase domain"/>
    <property type="match status" value="3"/>
</dbReference>
<accession>A0A0L0GCY9</accession>
<dbReference type="UniPathway" id="UPA00109">
    <property type="reaction ID" value="UER00180"/>
</dbReference>
<dbReference type="GO" id="GO:0006013">
    <property type="term" value="P:mannose metabolic process"/>
    <property type="evidence" value="ECO:0007669"/>
    <property type="project" value="TreeGrafter"/>
</dbReference>
<dbReference type="GO" id="GO:0005829">
    <property type="term" value="C:cytosol"/>
    <property type="evidence" value="ECO:0007669"/>
    <property type="project" value="TreeGrafter"/>
</dbReference>
<dbReference type="RefSeq" id="XP_014160681.1">
    <property type="nucleotide sequence ID" value="XM_014305206.1"/>
</dbReference>
<evidence type="ECO:0000313" key="11">
    <source>
        <dbReference type="Proteomes" id="UP000054560"/>
    </source>
</evidence>
<dbReference type="EMBL" id="KQ241636">
    <property type="protein sequence ID" value="KNC86779.1"/>
    <property type="molecule type" value="Genomic_DNA"/>
</dbReference>
<dbReference type="PROSITE" id="PS51748">
    <property type="entry name" value="HEXOKINASE_2"/>
    <property type="match status" value="1"/>
</dbReference>
<dbReference type="PANTHER" id="PTHR19443:SF24">
    <property type="entry name" value="PHOSPHOTRANSFERASE"/>
    <property type="match status" value="1"/>
</dbReference>
<dbReference type="GO" id="GO:0001678">
    <property type="term" value="P:intracellular glucose homeostasis"/>
    <property type="evidence" value="ECO:0007669"/>
    <property type="project" value="InterPro"/>
</dbReference>
<dbReference type="Gene3D" id="3.30.420.40">
    <property type="match status" value="1"/>
</dbReference>
<evidence type="ECO:0000256" key="1">
    <source>
        <dbReference type="ARBA" id="ARBA00009225"/>
    </source>
</evidence>
<dbReference type="GO" id="GO:0005536">
    <property type="term" value="F:D-glucose binding"/>
    <property type="evidence" value="ECO:0007669"/>
    <property type="project" value="InterPro"/>
</dbReference>
<evidence type="ECO:0000256" key="7">
    <source>
        <dbReference type="SAM" id="SignalP"/>
    </source>
</evidence>
<feature type="domain" description="Hexokinase N-terminal" evidence="8">
    <location>
        <begin position="324"/>
        <end position="397"/>
    </location>
</feature>
<evidence type="ECO:0008006" key="12">
    <source>
        <dbReference type="Google" id="ProtNLM"/>
    </source>
</evidence>
<proteinExistence type="inferred from homology"/>
<keyword evidence="4" id="KW-0418">Kinase</keyword>
<protein>
    <recommendedName>
        <fullName evidence="12">Phosphotransferase</fullName>
    </recommendedName>
</protein>
<feature type="compositionally biased region" description="Polar residues" evidence="6">
    <location>
        <begin position="203"/>
        <end position="226"/>
    </location>
</feature>
<reference evidence="10 11" key="1">
    <citation type="submission" date="2011-02" db="EMBL/GenBank/DDBJ databases">
        <title>The Genome Sequence of Sphaeroforma arctica JP610.</title>
        <authorList>
            <consortium name="The Broad Institute Genome Sequencing Platform"/>
            <person name="Russ C."/>
            <person name="Cuomo C."/>
            <person name="Young S.K."/>
            <person name="Zeng Q."/>
            <person name="Gargeya S."/>
            <person name="Alvarado L."/>
            <person name="Berlin A."/>
            <person name="Chapman S.B."/>
            <person name="Chen Z."/>
            <person name="Freedman E."/>
            <person name="Gellesch M."/>
            <person name="Goldberg J."/>
            <person name="Griggs A."/>
            <person name="Gujja S."/>
            <person name="Heilman E."/>
            <person name="Heiman D."/>
            <person name="Howarth C."/>
            <person name="Mehta T."/>
            <person name="Neiman D."/>
            <person name="Pearson M."/>
            <person name="Roberts A."/>
            <person name="Saif S."/>
            <person name="Shea T."/>
            <person name="Shenoy N."/>
            <person name="Sisk P."/>
            <person name="Stolte C."/>
            <person name="Sykes S."/>
            <person name="White J."/>
            <person name="Yandava C."/>
            <person name="Burger G."/>
            <person name="Gray M.W."/>
            <person name="Holland P.W.H."/>
            <person name="King N."/>
            <person name="Lang F.B.F."/>
            <person name="Roger A.J."/>
            <person name="Ruiz-Trillo I."/>
            <person name="Haas B."/>
            <person name="Nusbaum C."/>
            <person name="Birren B."/>
        </authorList>
    </citation>
    <scope>NUCLEOTIDE SEQUENCE [LARGE SCALE GENOMIC DNA]</scope>
    <source>
        <strain evidence="10 11">JP610</strain>
    </source>
</reference>
<dbReference type="Pfam" id="PF03727">
    <property type="entry name" value="Hexokinase_2"/>
    <property type="match status" value="1"/>
</dbReference>
<sequence>MGLKDFFLLLVCDMLVRVAAGALGFKIVQFVITEFVFPTVVTPIDTTFWGQIWGTQHDVRSSKYKLSKAMKRFVRQFVLTREQLVTVTNAIVAELGAAPGESSLAMLPTFVDSNFKYAHEGNSLGVSLKADMVQVAIMSFHGEQEGTGQKHAHTLTSTRTHEATTSKVYTYPMVETVRNTITLDDVMAFVATCVEKATHEFDSAQSSVDSKSKGMSPQKPSSSNLTPRPFASRSPPSSPKMRASVSGSNIVSRHEKASSPASPPGACPPSPLRQFSYENSLSRTTSDTHVTPDTHVPPSPLSGPTNGSSYASVAATTPTGRDPHEALAVGLCVALPITQVDVSHGELLRNTKNYFSIAKFENRNLAEVLLKHLKEKGLNTQVVAVLNDVTAKLVASHVIDERITACLYVGKGVNFVYKQHSDDYVNTELGGFHLPANVSDRLRRIACGDGCQWRYRRVCVCGDSDCIIVKYMCETVSLRAANLAACSLAAVFEHLELERMNVALAGEVHTLTPGFRSHVMAGLDRLNGSYMNQIKLKRDRQARELIGAGSGALSTYHHSFGSVPQPKEKTETGQGIETTTTHPTANTRDKRQQQLEQQELEDHYESSDDEGDHNAPAPGPAPATSGAIDSIAELASPARLNPAKSSQPMRPSPVVRRLDILKKRESFTMFRRESSDSRNASLLNAEAVAAVGSGRIHPNSVKGESASLGAAVVAAEIITRQKQ</sequence>
<evidence type="ECO:0000256" key="3">
    <source>
        <dbReference type="ARBA" id="ARBA00022741"/>
    </source>
</evidence>
<dbReference type="STRING" id="667725.A0A0L0GCY9"/>
<dbReference type="GO" id="GO:0004340">
    <property type="term" value="F:glucokinase activity"/>
    <property type="evidence" value="ECO:0007669"/>
    <property type="project" value="TreeGrafter"/>
</dbReference>
<dbReference type="Proteomes" id="UP000054560">
    <property type="component" value="Unassembled WGS sequence"/>
</dbReference>
<gene>
    <name evidence="10" type="ORF">SARC_01073</name>
</gene>
<feature type="compositionally biased region" description="Polar residues" evidence="6">
    <location>
        <begin position="276"/>
        <end position="291"/>
    </location>
</feature>
<keyword evidence="11" id="KW-1185">Reference proteome</keyword>
<keyword evidence="2" id="KW-0808">Transferase</keyword>
<feature type="region of interest" description="Disordered" evidence="6">
    <location>
        <begin position="557"/>
        <end position="626"/>
    </location>
</feature>
<dbReference type="PANTHER" id="PTHR19443">
    <property type="entry name" value="HEXOKINASE"/>
    <property type="match status" value="1"/>
</dbReference>
<keyword evidence="5" id="KW-0067">ATP-binding</keyword>
<dbReference type="GO" id="GO:0005739">
    <property type="term" value="C:mitochondrion"/>
    <property type="evidence" value="ECO:0007669"/>
    <property type="project" value="TreeGrafter"/>
</dbReference>
<evidence type="ECO:0000256" key="5">
    <source>
        <dbReference type="ARBA" id="ARBA00022840"/>
    </source>
</evidence>
<name>A0A0L0GCY9_9EUKA</name>
<dbReference type="GO" id="GO:0006006">
    <property type="term" value="P:glucose metabolic process"/>
    <property type="evidence" value="ECO:0007669"/>
    <property type="project" value="TreeGrafter"/>
</dbReference>
<dbReference type="Pfam" id="PF00349">
    <property type="entry name" value="Hexokinase_1"/>
    <property type="match status" value="2"/>
</dbReference>
<dbReference type="InterPro" id="IPR001312">
    <property type="entry name" value="Hexokinase"/>
</dbReference>
<dbReference type="GO" id="GO:0005524">
    <property type="term" value="F:ATP binding"/>
    <property type="evidence" value="ECO:0007669"/>
    <property type="project" value="UniProtKB-KW"/>
</dbReference>
<feature type="compositionally biased region" description="Pro residues" evidence="6">
    <location>
        <begin position="261"/>
        <end position="271"/>
    </location>
</feature>
<evidence type="ECO:0000313" key="10">
    <source>
        <dbReference type="EMBL" id="KNC86779.1"/>
    </source>
</evidence>
<organism evidence="10 11">
    <name type="scientific">Sphaeroforma arctica JP610</name>
    <dbReference type="NCBI Taxonomy" id="667725"/>
    <lineage>
        <taxon>Eukaryota</taxon>
        <taxon>Ichthyosporea</taxon>
        <taxon>Ichthyophonida</taxon>
        <taxon>Sphaeroforma</taxon>
    </lineage>
</organism>
<dbReference type="InterPro" id="IPR043129">
    <property type="entry name" value="ATPase_NBD"/>
</dbReference>
<dbReference type="InterPro" id="IPR022672">
    <property type="entry name" value="Hexokinase_N"/>
</dbReference>
<dbReference type="GO" id="GO:0008865">
    <property type="term" value="F:fructokinase activity"/>
    <property type="evidence" value="ECO:0007669"/>
    <property type="project" value="TreeGrafter"/>
</dbReference>
<dbReference type="GeneID" id="25901577"/>
<evidence type="ECO:0000256" key="6">
    <source>
        <dbReference type="SAM" id="MobiDB-lite"/>
    </source>
</evidence>
<keyword evidence="7" id="KW-0732">Signal</keyword>
<evidence type="ECO:0000259" key="8">
    <source>
        <dbReference type="Pfam" id="PF00349"/>
    </source>
</evidence>
<feature type="domain" description="Hexokinase C-terminal" evidence="9">
    <location>
        <begin position="462"/>
        <end position="539"/>
    </location>
</feature>
<dbReference type="InterPro" id="IPR022673">
    <property type="entry name" value="Hexokinase_C"/>
</dbReference>
<evidence type="ECO:0000256" key="2">
    <source>
        <dbReference type="ARBA" id="ARBA00022679"/>
    </source>
</evidence>
<feature type="chain" id="PRO_5005539202" description="Phosphotransferase" evidence="7">
    <location>
        <begin position="22"/>
        <end position="723"/>
    </location>
</feature>
<comment type="similarity">
    <text evidence="1">Belongs to the hexokinase family.</text>
</comment>
<dbReference type="GO" id="GO:0019158">
    <property type="term" value="F:mannokinase activity"/>
    <property type="evidence" value="ECO:0007669"/>
    <property type="project" value="TreeGrafter"/>
</dbReference>
<feature type="domain" description="Hexokinase N-terminal" evidence="8">
    <location>
        <begin position="70"/>
        <end position="206"/>
    </location>
</feature>
<feature type="region of interest" description="Disordered" evidence="6">
    <location>
        <begin position="201"/>
        <end position="319"/>
    </location>
</feature>
<feature type="signal peptide" evidence="7">
    <location>
        <begin position="1"/>
        <end position="21"/>
    </location>
</feature>
<feature type="compositionally biased region" description="Polar residues" evidence="6">
    <location>
        <begin position="302"/>
        <end position="319"/>
    </location>
</feature>
<dbReference type="Gene3D" id="3.40.367.20">
    <property type="match status" value="1"/>
</dbReference>
<keyword evidence="3" id="KW-0547">Nucleotide-binding</keyword>
<evidence type="ECO:0000256" key="4">
    <source>
        <dbReference type="ARBA" id="ARBA00022777"/>
    </source>
</evidence>
<dbReference type="AlphaFoldDB" id="A0A0L0GCY9"/>
<dbReference type="OrthoDB" id="419537at2759"/>
<dbReference type="GO" id="GO:0006096">
    <property type="term" value="P:glycolytic process"/>
    <property type="evidence" value="ECO:0007669"/>
    <property type="project" value="UniProtKB-UniPathway"/>
</dbReference>
<feature type="compositionally biased region" description="Low complexity" evidence="6">
    <location>
        <begin position="572"/>
        <end position="584"/>
    </location>
</feature>
<evidence type="ECO:0000259" key="9">
    <source>
        <dbReference type="Pfam" id="PF03727"/>
    </source>
</evidence>